<gene>
    <name evidence="2" type="ORF">ZHAS_00006285</name>
</gene>
<dbReference type="EMBL" id="KE524974">
    <property type="protein sequence ID" value="KFB38802.1"/>
    <property type="molecule type" value="Genomic_DNA"/>
</dbReference>
<organism evidence="2">
    <name type="scientific">Anopheles sinensis</name>
    <name type="common">Mosquito</name>
    <dbReference type="NCBI Taxonomy" id="74873"/>
    <lineage>
        <taxon>Eukaryota</taxon>
        <taxon>Metazoa</taxon>
        <taxon>Ecdysozoa</taxon>
        <taxon>Arthropoda</taxon>
        <taxon>Hexapoda</taxon>
        <taxon>Insecta</taxon>
        <taxon>Pterygota</taxon>
        <taxon>Neoptera</taxon>
        <taxon>Endopterygota</taxon>
        <taxon>Diptera</taxon>
        <taxon>Nematocera</taxon>
        <taxon>Culicoidea</taxon>
        <taxon>Culicidae</taxon>
        <taxon>Anophelinae</taxon>
        <taxon>Anopheles</taxon>
    </lineage>
</organism>
<feature type="compositionally biased region" description="Basic and acidic residues" evidence="1">
    <location>
        <begin position="1"/>
        <end position="16"/>
    </location>
</feature>
<accession>A0A084VLF8</accession>
<evidence type="ECO:0000256" key="1">
    <source>
        <dbReference type="SAM" id="MobiDB-lite"/>
    </source>
</evidence>
<evidence type="ECO:0000313" key="2">
    <source>
        <dbReference type="EMBL" id="KFB38802.1"/>
    </source>
</evidence>
<name>A0A084VLF8_ANOSI</name>
<dbReference type="EMBL" id="ATLV01014489">
    <property type="status" value="NOT_ANNOTATED_CDS"/>
    <property type="molecule type" value="Genomic_DNA"/>
</dbReference>
<reference evidence="3" key="2">
    <citation type="submission" date="2020-05" db="UniProtKB">
        <authorList>
            <consortium name="EnsemblMetazoa"/>
        </authorList>
    </citation>
    <scope>IDENTIFICATION</scope>
</reference>
<feature type="region of interest" description="Disordered" evidence="1">
    <location>
        <begin position="1"/>
        <end position="26"/>
    </location>
</feature>
<protein>
    <submittedName>
        <fullName evidence="2 3">Uncharacterized protein</fullName>
    </submittedName>
</protein>
<dbReference type="AlphaFoldDB" id="A0A084VLF8"/>
<sequence length="68" mass="7828">MVMENRRDSPGQKEDPPGGLDIHPVGLHMDRNPYTTTITRDDVELIKYFEGFGMHVKGCMASWRYTTK</sequence>
<dbReference type="VEuPathDB" id="VectorBase:ASIC006285"/>
<proteinExistence type="predicted"/>
<keyword evidence="4" id="KW-1185">Reference proteome</keyword>
<dbReference type="EnsemblMetazoa" id="ASIC006285-RA">
    <property type="protein sequence ID" value="ASIC006285-PA"/>
    <property type="gene ID" value="ASIC006285"/>
</dbReference>
<evidence type="ECO:0000313" key="3">
    <source>
        <dbReference type="EnsemblMetazoa" id="ASIC006285-PA"/>
    </source>
</evidence>
<dbReference type="Proteomes" id="UP000030765">
    <property type="component" value="Unassembled WGS sequence"/>
</dbReference>
<reference evidence="2 4" key="1">
    <citation type="journal article" date="2014" name="BMC Genomics">
        <title>Genome sequence of Anopheles sinensis provides insight into genetics basis of mosquito competence for malaria parasites.</title>
        <authorList>
            <person name="Zhou D."/>
            <person name="Zhang D."/>
            <person name="Ding G."/>
            <person name="Shi L."/>
            <person name="Hou Q."/>
            <person name="Ye Y."/>
            <person name="Xu Y."/>
            <person name="Zhou H."/>
            <person name="Xiong C."/>
            <person name="Li S."/>
            <person name="Yu J."/>
            <person name="Hong S."/>
            <person name="Yu X."/>
            <person name="Zou P."/>
            <person name="Chen C."/>
            <person name="Chang X."/>
            <person name="Wang W."/>
            <person name="Lv Y."/>
            <person name="Sun Y."/>
            <person name="Ma L."/>
            <person name="Shen B."/>
            <person name="Zhu C."/>
        </authorList>
    </citation>
    <scope>NUCLEOTIDE SEQUENCE [LARGE SCALE GENOMIC DNA]</scope>
</reference>
<evidence type="ECO:0000313" key="4">
    <source>
        <dbReference type="Proteomes" id="UP000030765"/>
    </source>
</evidence>